<dbReference type="HOGENOM" id="CLU_163370_1_0_6"/>
<dbReference type="RefSeq" id="WP_045106281.1">
    <property type="nucleotide sequence ID" value="NZ_LN681225.1"/>
</dbReference>
<dbReference type="STRING" id="449.LHA_1981"/>
<reference evidence="3" key="1">
    <citation type="submission" date="2014-09" db="EMBL/GenBank/DDBJ databases">
        <authorList>
            <person name="Gomez-Valero L."/>
        </authorList>
    </citation>
    <scope>NUCLEOTIDE SEQUENCE [LARGE SCALE GENOMIC DNA]</scope>
    <source>
        <strain evidence="3">ATCC35250</strain>
    </source>
</reference>
<dbReference type="SUPFAM" id="SSF54593">
    <property type="entry name" value="Glyoxalase/Bleomycin resistance protein/Dihydroxybiphenyl dioxygenase"/>
    <property type="match status" value="1"/>
</dbReference>
<dbReference type="PATRIC" id="fig|449.7.peg.2165"/>
<proteinExistence type="predicted"/>
<dbReference type="Gene3D" id="3.10.180.10">
    <property type="entry name" value="2,3-Dihydroxybiphenyl 1,2-Dioxygenase, domain 1"/>
    <property type="match status" value="1"/>
</dbReference>
<keyword evidence="2" id="KW-0560">Oxidoreductase</keyword>
<dbReference type="InterPro" id="IPR004360">
    <property type="entry name" value="Glyas_Fos-R_dOase_dom"/>
</dbReference>
<dbReference type="InterPro" id="IPR026275">
    <property type="entry name" value="Glyoxalase/dOase/EhpR"/>
</dbReference>
<keyword evidence="2" id="KW-0223">Dioxygenase</keyword>
<feature type="domain" description="VOC" evidence="1">
    <location>
        <begin position="3"/>
        <end position="120"/>
    </location>
</feature>
<sequence length="122" mass="13671">MFNPNCVIFYVNNPAASSNFYKKLLNQEPVESSPTFAMFSLKPELKLGLWSKPQVEPVATLTGGGTELGISVDSIETLKAMHKSWLQQDVIIVQEPVQMDFGFTFVAQDPDGHRIRVYKPHS</sequence>
<evidence type="ECO:0000313" key="2">
    <source>
        <dbReference type="EMBL" id="CEK11008.1"/>
    </source>
</evidence>
<organism evidence="2 3">
    <name type="scientific">Legionella hackeliae</name>
    <dbReference type="NCBI Taxonomy" id="449"/>
    <lineage>
        <taxon>Bacteria</taxon>
        <taxon>Pseudomonadati</taxon>
        <taxon>Pseudomonadota</taxon>
        <taxon>Gammaproteobacteria</taxon>
        <taxon>Legionellales</taxon>
        <taxon>Legionellaceae</taxon>
        <taxon>Legionella</taxon>
    </lineage>
</organism>
<dbReference type="AlphaFoldDB" id="A0A0A8UQJ0"/>
<gene>
    <name evidence="2" type="ORF">LHA_1981</name>
</gene>
<dbReference type="InterPro" id="IPR029068">
    <property type="entry name" value="Glyas_Bleomycin-R_OHBP_Dase"/>
</dbReference>
<dbReference type="EMBL" id="LN681225">
    <property type="protein sequence ID" value="CEK11008.1"/>
    <property type="molecule type" value="Genomic_DNA"/>
</dbReference>
<evidence type="ECO:0000259" key="1">
    <source>
        <dbReference type="PROSITE" id="PS51819"/>
    </source>
</evidence>
<dbReference type="KEGG" id="lha:LHA_1981"/>
<keyword evidence="3" id="KW-1185">Reference proteome</keyword>
<evidence type="ECO:0000313" key="3">
    <source>
        <dbReference type="Proteomes" id="UP000032803"/>
    </source>
</evidence>
<dbReference type="PIRSF" id="PIRSF039020">
    <property type="entry name" value="EhpR"/>
    <property type="match status" value="1"/>
</dbReference>
<accession>A0A0A8UQJ0</accession>
<protein>
    <submittedName>
        <fullName evidence="2">Glyoxalase/bleomycin resistance protein/dioxygenase</fullName>
    </submittedName>
</protein>
<dbReference type="OrthoDB" id="9806945at2"/>
<dbReference type="PROSITE" id="PS51819">
    <property type="entry name" value="VOC"/>
    <property type="match status" value="1"/>
</dbReference>
<dbReference type="Pfam" id="PF00903">
    <property type="entry name" value="Glyoxalase"/>
    <property type="match status" value="1"/>
</dbReference>
<dbReference type="GO" id="GO:0051213">
    <property type="term" value="F:dioxygenase activity"/>
    <property type="evidence" value="ECO:0007669"/>
    <property type="project" value="UniProtKB-KW"/>
</dbReference>
<dbReference type="InterPro" id="IPR037523">
    <property type="entry name" value="VOC_core"/>
</dbReference>
<name>A0A0A8UQJ0_LEGHA</name>
<dbReference type="Proteomes" id="UP000032803">
    <property type="component" value="Chromosome I"/>
</dbReference>